<evidence type="ECO:0000256" key="3">
    <source>
        <dbReference type="ARBA" id="ARBA00022801"/>
    </source>
</evidence>
<dbReference type="Pfam" id="PF01471">
    <property type="entry name" value="PG_binding_1"/>
    <property type="match status" value="1"/>
</dbReference>
<dbReference type="EMBL" id="HM137171">
    <property type="protein sequence ID" value="AEA51067.1"/>
    <property type="molecule type" value="mRNA"/>
</dbReference>
<evidence type="ECO:0000256" key="1">
    <source>
        <dbReference type="ARBA" id="ARBA00022670"/>
    </source>
</evidence>
<feature type="signal peptide" evidence="8">
    <location>
        <begin position="1"/>
        <end position="21"/>
    </location>
</feature>
<dbReference type="InterPro" id="IPR021190">
    <property type="entry name" value="Pept_M10A"/>
</dbReference>
<organism evidence="11">
    <name type="scientific">Oryzias melastigma</name>
    <name type="common">Marine medaka</name>
    <dbReference type="NCBI Taxonomy" id="30732"/>
    <lineage>
        <taxon>Eukaryota</taxon>
        <taxon>Metazoa</taxon>
        <taxon>Chordata</taxon>
        <taxon>Craniata</taxon>
        <taxon>Vertebrata</taxon>
        <taxon>Euteleostomi</taxon>
        <taxon>Actinopterygii</taxon>
        <taxon>Neopterygii</taxon>
        <taxon>Teleostei</taxon>
        <taxon>Neoteleostei</taxon>
        <taxon>Acanthomorphata</taxon>
        <taxon>Ovalentaria</taxon>
        <taxon>Atherinomorphae</taxon>
        <taxon>Beloniformes</taxon>
        <taxon>Adrianichthyidae</taxon>
        <taxon>Oryziinae</taxon>
        <taxon>Oryzias</taxon>
    </lineage>
</organism>
<feature type="chain" id="PRO_5003652465" evidence="8">
    <location>
        <begin position="22"/>
        <end position="189"/>
    </location>
</feature>
<keyword evidence="6" id="KW-0106">Calcium</keyword>
<name>I1SRL6_ORYME</name>
<feature type="domain" description="Peptidase M10 metallopeptidase" evidence="9">
    <location>
        <begin position="117"/>
        <end position="177"/>
    </location>
</feature>
<evidence type="ECO:0000256" key="7">
    <source>
        <dbReference type="PIRSR" id="PIRSR621190-5"/>
    </source>
</evidence>
<accession>I1SRL6</accession>
<dbReference type="Gene3D" id="3.40.390.10">
    <property type="entry name" value="Collagenase (Catalytic Domain)"/>
    <property type="match status" value="1"/>
</dbReference>
<proteinExistence type="evidence at transcript level"/>
<dbReference type="PRINTS" id="PR00138">
    <property type="entry name" value="MATRIXIN"/>
</dbReference>
<dbReference type="GO" id="GO:0031012">
    <property type="term" value="C:extracellular matrix"/>
    <property type="evidence" value="ECO:0007669"/>
    <property type="project" value="InterPro"/>
</dbReference>
<dbReference type="InterPro" id="IPR001818">
    <property type="entry name" value="Pept_M10_metallopeptidase"/>
</dbReference>
<comment type="cofactor">
    <cofactor evidence="6">
        <name>Ca(2+)</name>
        <dbReference type="ChEBI" id="CHEBI:29108"/>
    </cofactor>
    <text evidence="6">Can bind about 5 Ca(2+) ions per subunit.</text>
</comment>
<dbReference type="MEROPS" id="M10.003"/>
<dbReference type="InterPro" id="IPR036365">
    <property type="entry name" value="PGBD-like_sf"/>
</dbReference>
<evidence type="ECO:0000313" key="11">
    <source>
        <dbReference type="EMBL" id="AEA51067.1"/>
    </source>
</evidence>
<evidence type="ECO:0000256" key="8">
    <source>
        <dbReference type="SAM" id="SignalP"/>
    </source>
</evidence>
<evidence type="ECO:0000256" key="4">
    <source>
        <dbReference type="ARBA" id="ARBA00022833"/>
    </source>
</evidence>
<dbReference type="PANTHER" id="PTHR10201">
    <property type="entry name" value="MATRIX METALLOPROTEINASE"/>
    <property type="match status" value="1"/>
</dbReference>
<feature type="binding site" evidence="6">
    <location>
        <position position="167"/>
    </location>
    <ligand>
        <name>Ca(2+)</name>
        <dbReference type="ChEBI" id="CHEBI:29108"/>
        <label>2</label>
    </ligand>
</feature>
<feature type="short sequence motif" description="Cysteine switch" evidence="7">
    <location>
        <begin position="99"/>
        <end position="106"/>
    </location>
</feature>
<dbReference type="InterPro" id="IPR024079">
    <property type="entry name" value="MetalloPept_cat_dom_sf"/>
</dbReference>
<keyword evidence="3" id="KW-0378">Hydrolase</keyword>
<reference evidence="11" key="1">
    <citation type="journal article" date="2012" name="Comp. Biochem. Physiol. Part D Genomics Proteomics">
        <title>Identification of differentially expressed genes and quantitative expression of complement genes in the liver of marine medaka Oryzias melastigma challenged with Vibrio parahaemolyticus.</title>
        <authorList>
            <person name="Bo J."/>
            <person name="Giesy J.P."/>
            <person name="Ye R."/>
            <person name="Wang K.J."/>
            <person name="Lee J.S."/>
            <person name="Au D.W."/>
        </authorList>
    </citation>
    <scope>NUCLEOTIDE SEQUENCE</scope>
    <source>
        <tissue evidence="11">Liver</tissue>
    </source>
</reference>
<sequence>MRGCALVWCLLLGISIQSGWSVPLKSVFVTFPGDVIKNMSDTDLAESYLKKFGYMDTLHRSDFQSVVSTSKALKRMQRQLGLDETGQLDTQTLDAMKRPRRGVPDVANYKTFDGDLKWDHNDVTYRILNYSPDLDSSVIDDAFARAFKVWSDVTPLTFTRLFDGTADIMISFGKKTMGIHTHLMVKMGF</sequence>
<evidence type="ECO:0000256" key="2">
    <source>
        <dbReference type="ARBA" id="ARBA00022723"/>
    </source>
</evidence>
<protein>
    <submittedName>
        <fullName evidence="11">Matrix metalloproteinase 9</fullName>
    </submittedName>
</protein>
<feature type="domain" description="Peptidoglycan binding-like" evidence="10">
    <location>
        <begin position="41"/>
        <end position="96"/>
    </location>
</feature>
<dbReference type="GO" id="GO:0006508">
    <property type="term" value="P:proteolysis"/>
    <property type="evidence" value="ECO:0007669"/>
    <property type="project" value="UniProtKB-KW"/>
</dbReference>
<dbReference type="GO" id="GO:0030574">
    <property type="term" value="P:collagen catabolic process"/>
    <property type="evidence" value="ECO:0007669"/>
    <property type="project" value="TreeGrafter"/>
</dbReference>
<dbReference type="InterPro" id="IPR002477">
    <property type="entry name" value="Peptidoglycan-bd-like"/>
</dbReference>
<dbReference type="SUPFAM" id="SSF47090">
    <property type="entry name" value="PGBD-like"/>
    <property type="match status" value="1"/>
</dbReference>
<dbReference type="GO" id="GO:0004222">
    <property type="term" value="F:metalloendopeptidase activity"/>
    <property type="evidence" value="ECO:0007669"/>
    <property type="project" value="InterPro"/>
</dbReference>
<feature type="binding site" evidence="6">
    <location>
        <position position="133"/>
    </location>
    <ligand>
        <name>Ca(2+)</name>
        <dbReference type="ChEBI" id="CHEBI:29108"/>
        <label>1</label>
    </ligand>
</feature>
<keyword evidence="8" id="KW-0732">Signal</keyword>
<dbReference type="AlphaFoldDB" id="I1SRL6"/>
<evidence type="ECO:0000256" key="6">
    <source>
        <dbReference type="PIRSR" id="PIRSR621190-2"/>
    </source>
</evidence>
<dbReference type="Pfam" id="PF00413">
    <property type="entry name" value="Peptidase_M10"/>
    <property type="match status" value="1"/>
</dbReference>
<evidence type="ECO:0000259" key="10">
    <source>
        <dbReference type="Pfam" id="PF01471"/>
    </source>
</evidence>
<keyword evidence="2 6" id="KW-0479">Metal-binding</keyword>
<evidence type="ECO:0000259" key="9">
    <source>
        <dbReference type="Pfam" id="PF00413"/>
    </source>
</evidence>
<evidence type="ECO:0000256" key="5">
    <source>
        <dbReference type="ARBA" id="ARBA00023049"/>
    </source>
</evidence>
<keyword evidence="4" id="KW-0862">Zinc</keyword>
<keyword evidence="1" id="KW-0645">Protease</keyword>
<dbReference type="GO" id="GO:0008270">
    <property type="term" value="F:zinc ion binding"/>
    <property type="evidence" value="ECO:0007669"/>
    <property type="project" value="InterPro"/>
</dbReference>
<keyword evidence="5" id="KW-0482">Metalloprotease</keyword>
<dbReference type="GO" id="GO:0030198">
    <property type="term" value="P:extracellular matrix organization"/>
    <property type="evidence" value="ECO:0007669"/>
    <property type="project" value="TreeGrafter"/>
</dbReference>
<dbReference type="GO" id="GO:0005615">
    <property type="term" value="C:extracellular space"/>
    <property type="evidence" value="ECO:0007669"/>
    <property type="project" value="TreeGrafter"/>
</dbReference>
<dbReference type="PANTHER" id="PTHR10201:SF30">
    <property type="entry name" value="MATRIX METALLOPROTEINASE-9"/>
    <property type="match status" value="1"/>
</dbReference>
<dbReference type="SUPFAM" id="SSF55486">
    <property type="entry name" value="Metalloproteases ('zincins'), catalytic domain"/>
    <property type="match status" value="1"/>
</dbReference>